<comment type="caution">
    <text evidence="2">The sequence shown here is derived from an EMBL/GenBank/DDBJ whole genome shotgun (WGS) entry which is preliminary data.</text>
</comment>
<feature type="compositionally biased region" description="Acidic residues" evidence="1">
    <location>
        <begin position="109"/>
        <end position="122"/>
    </location>
</feature>
<evidence type="ECO:0000313" key="3">
    <source>
        <dbReference type="Proteomes" id="UP000214365"/>
    </source>
</evidence>
<sequence length="219" mass="23299">MPPTRRNLFQSHLSRRPASSASNSASSNNSIPPPLPADPNNNNNNHSLPETPSLAHHVHPSDIASSSLSTYRAAAGGTSTPPIDDGEIIARDKNGKFQLDIPVLPPLPLDEDDEDEEGEEDMNGNGGGGAMEGIEDGRPSAGSGGSGSNNAGGGMSSELVGRDKEKLEAGLVEMMYRNRNRHLSGEPEILNLIQQSLRSKVAALDEDKWMFEVEDDPLV</sequence>
<keyword evidence="3" id="KW-1185">Reference proteome</keyword>
<dbReference type="AlphaFoldDB" id="A0A225AI26"/>
<protein>
    <submittedName>
        <fullName evidence="2">Uncharacterized protein</fullName>
    </submittedName>
</protein>
<evidence type="ECO:0000313" key="2">
    <source>
        <dbReference type="EMBL" id="OKL56758.1"/>
    </source>
</evidence>
<organism evidence="2 3">
    <name type="scientific">Talaromyces atroroseus</name>
    <dbReference type="NCBI Taxonomy" id="1441469"/>
    <lineage>
        <taxon>Eukaryota</taxon>
        <taxon>Fungi</taxon>
        <taxon>Dikarya</taxon>
        <taxon>Ascomycota</taxon>
        <taxon>Pezizomycotina</taxon>
        <taxon>Eurotiomycetes</taxon>
        <taxon>Eurotiomycetidae</taxon>
        <taxon>Eurotiales</taxon>
        <taxon>Trichocomaceae</taxon>
        <taxon>Talaromyces</taxon>
        <taxon>Talaromyces sect. Trachyspermi</taxon>
    </lineage>
</organism>
<dbReference type="Proteomes" id="UP000214365">
    <property type="component" value="Unassembled WGS sequence"/>
</dbReference>
<dbReference type="RefSeq" id="XP_020116879.1">
    <property type="nucleotide sequence ID" value="XM_020262807.1"/>
</dbReference>
<feature type="compositionally biased region" description="Low complexity" evidence="1">
    <location>
        <begin position="18"/>
        <end position="30"/>
    </location>
</feature>
<name>A0A225AI26_TALAT</name>
<evidence type="ECO:0000256" key="1">
    <source>
        <dbReference type="SAM" id="MobiDB-lite"/>
    </source>
</evidence>
<dbReference type="GeneID" id="31007662"/>
<dbReference type="OrthoDB" id="4188844at2759"/>
<dbReference type="STRING" id="1441469.A0A225AI26"/>
<dbReference type="EMBL" id="LFMY01000013">
    <property type="protein sequence ID" value="OKL56758.1"/>
    <property type="molecule type" value="Genomic_DNA"/>
</dbReference>
<gene>
    <name evidence="2" type="ORF">UA08_07906</name>
</gene>
<proteinExistence type="predicted"/>
<feature type="region of interest" description="Disordered" evidence="1">
    <location>
        <begin position="1"/>
        <end position="164"/>
    </location>
</feature>
<feature type="compositionally biased region" description="Gly residues" evidence="1">
    <location>
        <begin position="142"/>
        <end position="155"/>
    </location>
</feature>
<reference evidence="2 3" key="1">
    <citation type="submission" date="2015-06" db="EMBL/GenBank/DDBJ databases">
        <title>Talaromyces atroroseus IBT 11181 draft genome.</title>
        <authorList>
            <person name="Rasmussen K.B."/>
            <person name="Rasmussen S."/>
            <person name="Petersen B."/>
            <person name="Sicheritz-Ponten T."/>
            <person name="Mortensen U.H."/>
            <person name="Thrane U."/>
        </authorList>
    </citation>
    <scope>NUCLEOTIDE SEQUENCE [LARGE SCALE GENOMIC DNA]</scope>
    <source>
        <strain evidence="2 3">IBT 11181</strain>
    </source>
</reference>
<accession>A0A225AI26</accession>